<feature type="region of interest" description="Disordered" evidence="1">
    <location>
        <begin position="219"/>
        <end position="245"/>
    </location>
</feature>
<evidence type="ECO:0000313" key="3">
    <source>
        <dbReference type="Proteomes" id="UP001073227"/>
    </source>
</evidence>
<sequence length="517" mass="57599">MTGKPCGRLEKSAAPFYRPGADHFSTGEKMTTMTSRAVEGAHKPFQWNRTDHLLYGQRFYSNPRLAAWLARKPLPVAKSRQLPLSPESAAAKWISLTDIDRIEDGDDEATTGRYITITERLHRLHTIAQYFAAICDGRIVPTRYPCKTGALVWMPNDGPTDPWREWAEMVWASMPANDSEIFARAATTESPRLAHLAPRLQPTLAWRRMSTPISFCGTNWHQPDNDNYKEGEEQPASNRERRIRPGSTYAELRSLINKAGPTIEWRHAKLGGGGSLEQRPVDLTWQTVPDKTNRLGVPTKSHQTVVRAGKLRIANGKTEYRGTRVDEGTILYQPDKFGEMLGPEPDLAEKVRSASYWSALFKVDRETVVATDKDGNEKLRFITGGKMRRTVLITVEEQQALLAGPLPPITYCPDGLPRGSEDIKSQFVGGWISQTKGKAPLERWEDVADELARQGEFDRQIAALPPEQAKAMNLATTAANLQEIGEAFGKVGKNAERHGKKVLIAANDNLKKIVAAA</sequence>
<dbReference type="EMBL" id="JAOVZR010000001">
    <property type="protein sequence ID" value="MCY0149860.1"/>
    <property type="molecule type" value="Genomic_DNA"/>
</dbReference>
<dbReference type="RefSeq" id="WP_267655297.1">
    <property type="nucleotide sequence ID" value="NZ_JAOVZR010000001.1"/>
</dbReference>
<organism evidence="2 3">
    <name type="scientific">Hoeflea algicola</name>
    <dbReference type="NCBI Taxonomy" id="2983763"/>
    <lineage>
        <taxon>Bacteria</taxon>
        <taxon>Pseudomonadati</taxon>
        <taxon>Pseudomonadota</taxon>
        <taxon>Alphaproteobacteria</taxon>
        <taxon>Hyphomicrobiales</taxon>
        <taxon>Rhizobiaceae</taxon>
        <taxon>Hoeflea</taxon>
    </lineage>
</organism>
<evidence type="ECO:0000256" key="1">
    <source>
        <dbReference type="SAM" id="MobiDB-lite"/>
    </source>
</evidence>
<accession>A0ABT3ZDK0</accession>
<name>A0ABT3ZDK0_9HYPH</name>
<reference evidence="2" key="1">
    <citation type="submission" date="2022-10" db="EMBL/GenBank/DDBJ databases">
        <title>Hoeflea sp. G2-23, isolated from marine algae.</title>
        <authorList>
            <person name="Kristyanto S."/>
            <person name="Kim J.M."/>
            <person name="Jeon C.O."/>
        </authorList>
    </citation>
    <scope>NUCLEOTIDE SEQUENCE</scope>
    <source>
        <strain evidence="2">G2-23</strain>
    </source>
</reference>
<evidence type="ECO:0000313" key="2">
    <source>
        <dbReference type="EMBL" id="MCY0149860.1"/>
    </source>
</evidence>
<keyword evidence="3" id="KW-1185">Reference proteome</keyword>
<protein>
    <recommendedName>
        <fullName evidence="4">Phage portal protein</fullName>
    </recommendedName>
</protein>
<comment type="caution">
    <text evidence="2">The sequence shown here is derived from an EMBL/GenBank/DDBJ whole genome shotgun (WGS) entry which is preliminary data.</text>
</comment>
<dbReference type="Proteomes" id="UP001073227">
    <property type="component" value="Unassembled WGS sequence"/>
</dbReference>
<evidence type="ECO:0008006" key="4">
    <source>
        <dbReference type="Google" id="ProtNLM"/>
    </source>
</evidence>
<gene>
    <name evidence="2" type="ORF">OEG84_19685</name>
</gene>
<proteinExistence type="predicted"/>
<feature type="compositionally biased region" description="Basic and acidic residues" evidence="1">
    <location>
        <begin position="223"/>
        <end position="232"/>
    </location>
</feature>